<evidence type="ECO:0000256" key="1">
    <source>
        <dbReference type="SAM" id="MobiDB-lite"/>
    </source>
</evidence>
<proteinExistence type="predicted"/>
<dbReference type="Proteomes" id="UP001187415">
    <property type="component" value="Unassembled WGS sequence"/>
</dbReference>
<protein>
    <submittedName>
        <fullName evidence="2">Uncharacterized protein</fullName>
    </submittedName>
</protein>
<dbReference type="EMBL" id="JAUPFM010000089">
    <property type="protein sequence ID" value="KAK2813520.1"/>
    <property type="molecule type" value="Genomic_DNA"/>
</dbReference>
<gene>
    <name evidence="2" type="ORF">Q5P01_000804</name>
</gene>
<keyword evidence="3" id="KW-1185">Reference proteome</keyword>
<accession>A0AA88IRI1</accession>
<reference evidence="2" key="1">
    <citation type="submission" date="2023-07" db="EMBL/GenBank/DDBJ databases">
        <title>Chromosome-level Genome Assembly of Striped Snakehead (Channa striata).</title>
        <authorList>
            <person name="Liu H."/>
        </authorList>
    </citation>
    <scope>NUCLEOTIDE SEQUENCE</scope>
    <source>
        <strain evidence="2">Gz</strain>
        <tissue evidence="2">Muscle</tissue>
    </source>
</reference>
<dbReference type="AlphaFoldDB" id="A0AA88IRI1"/>
<comment type="caution">
    <text evidence="2">The sequence shown here is derived from an EMBL/GenBank/DDBJ whole genome shotgun (WGS) entry which is preliminary data.</text>
</comment>
<feature type="region of interest" description="Disordered" evidence="1">
    <location>
        <begin position="1"/>
        <end position="28"/>
    </location>
</feature>
<organism evidence="2 3">
    <name type="scientific">Channa striata</name>
    <name type="common">Snakehead murrel</name>
    <name type="synonym">Ophicephalus striatus</name>
    <dbReference type="NCBI Taxonomy" id="64152"/>
    <lineage>
        <taxon>Eukaryota</taxon>
        <taxon>Metazoa</taxon>
        <taxon>Chordata</taxon>
        <taxon>Craniata</taxon>
        <taxon>Vertebrata</taxon>
        <taxon>Euteleostomi</taxon>
        <taxon>Actinopterygii</taxon>
        <taxon>Neopterygii</taxon>
        <taxon>Teleostei</taxon>
        <taxon>Neoteleostei</taxon>
        <taxon>Acanthomorphata</taxon>
        <taxon>Anabantaria</taxon>
        <taxon>Anabantiformes</taxon>
        <taxon>Channoidei</taxon>
        <taxon>Channidae</taxon>
        <taxon>Channa</taxon>
    </lineage>
</organism>
<evidence type="ECO:0000313" key="3">
    <source>
        <dbReference type="Proteomes" id="UP001187415"/>
    </source>
</evidence>
<name>A0AA88IRI1_CHASR</name>
<evidence type="ECO:0000313" key="2">
    <source>
        <dbReference type="EMBL" id="KAK2813520.1"/>
    </source>
</evidence>
<sequence>MHSGGHSATPSPFPSPASTGRGEANPRALSANREDIEWLLEKRAVDPARDLGSSVSLAVAADCVRARLLKDHGDDERERSERERASGRRLAADRVAQAVLIRELGMEGAKARVRELQARGAPAEDASGRLMYRFRRMIERVFEYFQVKGMRMEPFQLELFRGVVLGVTKAQFGDSLFRHKHALLSALGLEPLGSESYDHTNPALSHLYRVEKEFSRCSEPAQNKNMCTTLRVGVERAMEELQQLPSFDRSEKILGMCGNPENRTYTLDRATRDASVIHFLSSSNGVSVISFSFAVLLPLLTSSSPFVLRPSPFSFSDSLPLPLSLTLSLTIEWDLKR</sequence>